<feature type="transmembrane region" description="Helical" evidence="1">
    <location>
        <begin position="62"/>
        <end position="84"/>
    </location>
</feature>
<proteinExistence type="predicted"/>
<dbReference type="EMBL" id="OCST01000004">
    <property type="protein sequence ID" value="SOE69820.1"/>
    <property type="molecule type" value="Genomic_DNA"/>
</dbReference>
<dbReference type="AlphaFoldDB" id="A0A2C8ZVP1"/>
<accession>A0A2C8ZVP1</accession>
<dbReference type="Proteomes" id="UP000219440">
    <property type="component" value="Unassembled WGS sequence"/>
</dbReference>
<evidence type="ECO:0000313" key="2">
    <source>
        <dbReference type="EMBL" id="SOE69820.1"/>
    </source>
</evidence>
<dbReference type="RefSeq" id="WP_143544693.1">
    <property type="nucleotide sequence ID" value="NZ_BMLC01000003.1"/>
</dbReference>
<name>A0A2C8ZVP1_9MICO</name>
<keyword evidence="3" id="KW-1185">Reference proteome</keyword>
<keyword evidence="1" id="KW-0472">Membrane</keyword>
<evidence type="ECO:0000313" key="3">
    <source>
        <dbReference type="Proteomes" id="UP000219440"/>
    </source>
</evidence>
<reference evidence="2 3" key="1">
    <citation type="submission" date="2017-09" db="EMBL/GenBank/DDBJ databases">
        <authorList>
            <person name="Ehlers B."/>
            <person name="Leendertz F.H."/>
        </authorList>
    </citation>
    <scope>NUCLEOTIDE SEQUENCE [LARGE SCALE GENOMIC DNA]</scope>
    <source>
        <strain evidence="2 3">CGMCC 1.05381</strain>
    </source>
</reference>
<keyword evidence="1" id="KW-1133">Transmembrane helix</keyword>
<feature type="transmembrane region" description="Helical" evidence="1">
    <location>
        <begin position="17"/>
        <end position="42"/>
    </location>
</feature>
<organism evidence="2 3">
    <name type="scientific">Salinibacterium xinjiangense</name>
    <dbReference type="NCBI Taxonomy" id="386302"/>
    <lineage>
        <taxon>Bacteria</taxon>
        <taxon>Bacillati</taxon>
        <taxon>Actinomycetota</taxon>
        <taxon>Actinomycetes</taxon>
        <taxon>Micrococcales</taxon>
        <taxon>Microbacteriaceae</taxon>
        <taxon>Salinibacterium</taxon>
    </lineage>
</organism>
<keyword evidence="1" id="KW-0812">Transmembrane</keyword>
<sequence>MRDDDSPRRGKLLRPEVILAGTVVFVVIAVAVAIIIVPQWLLNNWMSEQPLDAATVRLAMGAATQTGLLSVWLTLTCPMVRLPILM</sequence>
<protein>
    <submittedName>
        <fullName evidence="2">Uncharacterized protein</fullName>
    </submittedName>
</protein>
<evidence type="ECO:0000256" key="1">
    <source>
        <dbReference type="SAM" id="Phobius"/>
    </source>
</evidence>
<gene>
    <name evidence="2" type="ORF">SAMN06296378_2067</name>
</gene>